<evidence type="ECO:0000256" key="2">
    <source>
        <dbReference type="ARBA" id="ARBA00022679"/>
    </source>
</evidence>
<protein>
    <recommendedName>
        <fullName evidence="8">MobA-like NTP transferase domain-containing protein</fullName>
    </recommendedName>
</protein>
<evidence type="ECO:0000256" key="6">
    <source>
        <dbReference type="ARBA" id="ARBA00023134"/>
    </source>
</evidence>
<dbReference type="InterPro" id="IPR029044">
    <property type="entry name" value="Nucleotide-diphossugar_trans"/>
</dbReference>
<dbReference type="CDD" id="cd02503">
    <property type="entry name" value="MobA"/>
    <property type="match status" value="1"/>
</dbReference>
<name>A0A3B0UWV0_9ZZZZ</name>
<reference evidence="9" key="1">
    <citation type="submission" date="2018-06" db="EMBL/GenBank/DDBJ databases">
        <authorList>
            <person name="Zhirakovskaya E."/>
        </authorList>
    </citation>
    <scope>NUCLEOTIDE SEQUENCE</scope>
</reference>
<keyword evidence="1" id="KW-0963">Cytoplasm</keyword>
<dbReference type="GO" id="GO:0005525">
    <property type="term" value="F:GTP binding"/>
    <property type="evidence" value="ECO:0007669"/>
    <property type="project" value="UniProtKB-KW"/>
</dbReference>
<evidence type="ECO:0000313" key="9">
    <source>
        <dbReference type="EMBL" id="VAW35645.1"/>
    </source>
</evidence>
<feature type="domain" description="MobA-like NTP transferase" evidence="8">
    <location>
        <begin position="13"/>
        <end position="180"/>
    </location>
</feature>
<dbReference type="AlphaFoldDB" id="A0A3B0UWV0"/>
<dbReference type="Pfam" id="PF12804">
    <property type="entry name" value="NTP_transf_3"/>
    <property type="match status" value="1"/>
</dbReference>
<dbReference type="GO" id="GO:0016779">
    <property type="term" value="F:nucleotidyltransferase activity"/>
    <property type="evidence" value="ECO:0007669"/>
    <property type="project" value="UniProtKB-ARBA"/>
</dbReference>
<keyword evidence="4" id="KW-0547">Nucleotide-binding</keyword>
<dbReference type="SUPFAM" id="SSF53448">
    <property type="entry name" value="Nucleotide-diphospho-sugar transferases"/>
    <property type="match status" value="1"/>
</dbReference>
<organism evidence="9">
    <name type="scientific">hydrothermal vent metagenome</name>
    <dbReference type="NCBI Taxonomy" id="652676"/>
    <lineage>
        <taxon>unclassified sequences</taxon>
        <taxon>metagenomes</taxon>
        <taxon>ecological metagenomes</taxon>
    </lineage>
</organism>
<keyword evidence="6" id="KW-0342">GTP-binding</keyword>
<keyword evidence="3" id="KW-0479">Metal-binding</keyword>
<evidence type="ECO:0000256" key="4">
    <source>
        <dbReference type="ARBA" id="ARBA00022741"/>
    </source>
</evidence>
<accession>A0A3B0UWV0</accession>
<dbReference type="EMBL" id="UOEZ01000033">
    <property type="protein sequence ID" value="VAW35645.1"/>
    <property type="molecule type" value="Genomic_DNA"/>
</dbReference>
<evidence type="ECO:0000256" key="5">
    <source>
        <dbReference type="ARBA" id="ARBA00022842"/>
    </source>
</evidence>
<gene>
    <name evidence="9" type="ORF">MNBD_DELTA02-1141</name>
</gene>
<dbReference type="GO" id="GO:0006777">
    <property type="term" value="P:Mo-molybdopterin cofactor biosynthetic process"/>
    <property type="evidence" value="ECO:0007669"/>
    <property type="project" value="UniProtKB-KW"/>
</dbReference>
<dbReference type="PANTHER" id="PTHR19136">
    <property type="entry name" value="MOLYBDENUM COFACTOR GUANYLYLTRANSFERASE"/>
    <property type="match status" value="1"/>
</dbReference>
<dbReference type="InterPro" id="IPR013482">
    <property type="entry name" value="Molybde_CF_guanTrfase"/>
</dbReference>
<dbReference type="Gene3D" id="3.90.550.10">
    <property type="entry name" value="Spore Coat Polysaccharide Biosynthesis Protein SpsA, Chain A"/>
    <property type="match status" value="1"/>
</dbReference>
<dbReference type="PANTHER" id="PTHR19136:SF81">
    <property type="entry name" value="MOLYBDENUM COFACTOR GUANYLYLTRANSFERASE"/>
    <property type="match status" value="1"/>
</dbReference>
<dbReference type="InterPro" id="IPR025877">
    <property type="entry name" value="MobA-like_NTP_Trfase"/>
</dbReference>
<keyword evidence="5" id="KW-0460">Magnesium</keyword>
<evidence type="ECO:0000256" key="1">
    <source>
        <dbReference type="ARBA" id="ARBA00022490"/>
    </source>
</evidence>
<keyword evidence="7" id="KW-0501">Molybdenum cofactor biosynthesis</keyword>
<dbReference type="GO" id="GO:0046872">
    <property type="term" value="F:metal ion binding"/>
    <property type="evidence" value="ECO:0007669"/>
    <property type="project" value="UniProtKB-KW"/>
</dbReference>
<keyword evidence="2" id="KW-0808">Transferase</keyword>
<dbReference type="HAMAP" id="MF_00316">
    <property type="entry name" value="MobA"/>
    <property type="match status" value="1"/>
</dbReference>
<proteinExistence type="inferred from homology"/>
<evidence type="ECO:0000256" key="3">
    <source>
        <dbReference type="ARBA" id="ARBA00022723"/>
    </source>
</evidence>
<evidence type="ECO:0000259" key="8">
    <source>
        <dbReference type="Pfam" id="PF12804"/>
    </source>
</evidence>
<evidence type="ECO:0000256" key="7">
    <source>
        <dbReference type="ARBA" id="ARBA00023150"/>
    </source>
</evidence>
<sequence>MNKESGIIEGVSCVILVGGESRRIGSDKAQVEFKGKKLFTHVFDKVAPLFEDLMISARDTDYPLGALGDIKGARMVTDPAPATNKGQRPAAEVLTNAAGSRRGPIFGLCSALDEARNPWLFITACDQPLIRRSLIRYLVTLRSGFDCVVPVAGGKIQPLLALFNKNCLTMLRERIEKAETRKGLSIFGFLEETEGLKVRYAAEEELRGADPGLKSFMDIDTLEQLSELERLL</sequence>